<protein>
    <submittedName>
        <fullName evidence="1">Uncharacterized protein</fullName>
    </submittedName>
</protein>
<keyword evidence="2" id="KW-1185">Reference proteome</keyword>
<sequence length="78" mass="8638">MAHDFYAAADALSNQSGQMSVALVVLQQKLDDAQNTKNGIETPIGRSSLIRQAGSDRARVRRGYLEKRSESLYDSSHR</sequence>
<reference evidence="1 2" key="1">
    <citation type="submission" date="2015-02" db="EMBL/GenBank/DDBJ databases">
        <title>Draft genome sequences of ten Microbacterium spp. with emphasis on heavy metal contaminated environments.</title>
        <authorList>
            <person name="Corretto E."/>
        </authorList>
    </citation>
    <scope>NUCLEOTIDE SEQUENCE [LARGE SCALE GENOMIC DNA]</scope>
    <source>
        <strain evidence="1 2">ARN176</strain>
    </source>
</reference>
<accession>A0A0F0LLS8</accession>
<dbReference type="AlphaFoldDB" id="A0A0F0LLS8"/>
<proteinExistence type="predicted"/>
<dbReference type="EMBL" id="JYIX01000032">
    <property type="protein sequence ID" value="KJL33654.1"/>
    <property type="molecule type" value="Genomic_DNA"/>
</dbReference>
<dbReference type="PATRIC" id="fig|582680.6.peg.1489"/>
<organism evidence="1 2">
    <name type="scientific">Microbacterium azadirachtae</name>
    <dbReference type="NCBI Taxonomy" id="582680"/>
    <lineage>
        <taxon>Bacteria</taxon>
        <taxon>Bacillati</taxon>
        <taxon>Actinomycetota</taxon>
        <taxon>Actinomycetes</taxon>
        <taxon>Micrococcales</taxon>
        <taxon>Microbacteriaceae</taxon>
        <taxon>Microbacterium</taxon>
    </lineage>
</organism>
<evidence type="ECO:0000313" key="1">
    <source>
        <dbReference type="EMBL" id="KJL33654.1"/>
    </source>
</evidence>
<dbReference type="Proteomes" id="UP000033740">
    <property type="component" value="Unassembled WGS sequence"/>
</dbReference>
<gene>
    <name evidence="1" type="ORF">RS86_01451</name>
</gene>
<evidence type="ECO:0000313" key="2">
    <source>
        <dbReference type="Proteomes" id="UP000033740"/>
    </source>
</evidence>
<comment type="caution">
    <text evidence="1">The sequence shown here is derived from an EMBL/GenBank/DDBJ whole genome shotgun (WGS) entry which is preliminary data.</text>
</comment>
<name>A0A0F0LLS8_9MICO</name>